<dbReference type="AlphaFoldDB" id="A0A552WV04"/>
<dbReference type="InterPro" id="IPR016169">
    <property type="entry name" value="FAD-bd_PCMH_sub2"/>
</dbReference>
<dbReference type="Pfam" id="PF00941">
    <property type="entry name" value="FAD_binding_5"/>
    <property type="match status" value="1"/>
</dbReference>
<dbReference type="SUPFAM" id="SSF56176">
    <property type="entry name" value="FAD-binding/transporter-associated domain-like"/>
    <property type="match status" value="1"/>
</dbReference>
<dbReference type="GO" id="GO:0016491">
    <property type="term" value="F:oxidoreductase activity"/>
    <property type="evidence" value="ECO:0007669"/>
    <property type="project" value="UniProtKB-KW"/>
</dbReference>
<keyword evidence="2" id="KW-0274">FAD</keyword>
<organism evidence="5 6">
    <name type="scientific">Georgenia yuyongxinii</name>
    <dbReference type="NCBI Taxonomy" id="2589797"/>
    <lineage>
        <taxon>Bacteria</taxon>
        <taxon>Bacillati</taxon>
        <taxon>Actinomycetota</taxon>
        <taxon>Actinomycetes</taxon>
        <taxon>Micrococcales</taxon>
        <taxon>Bogoriellaceae</taxon>
        <taxon>Georgenia</taxon>
    </lineage>
</organism>
<keyword evidence="6" id="KW-1185">Reference proteome</keyword>
<dbReference type="PANTHER" id="PTHR42659">
    <property type="entry name" value="XANTHINE DEHYDROGENASE SUBUNIT C-RELATED"/>
    <property type="match status" value="1"/>
</dbReference>
<keyword evidence="3" id="KW-0560">Oxidoreductase</keyword>
<sequence length="286" mass="29814">MLPFAYARPATLADAVALLLAHDGARLLAGGTDLTVGLRDGKIRPGLVVDVKRLDDLPPGISAADGRVAISATTALTDVAAHPTVRRHFPALVEAADVVGSIQIRNRATLAGNVCNASPAADTVPALAVYEAAVVIHGPDGVREMPVTEFILGNRHTALGPGELVVAITLPVPDRPLGAAFARMTRRRGVDLATVNLCCRVDECGAVVYAYGAVAPKPLLVRDDSGVLTEPAATRADQDAALAALVAQASPITDVRASAEYRLAMVRVLSRRALHAATNRLKTKED</sequence>
<evidence type="ECO:0000256" key="2">
    <source>
        <dbReference type="ARBA" id="ARBA00022827"/>
    </source>
</evidence>
<evidence type="ECO:0000256" key="1">
    <source>
        <dbReference type="ARBA" id="ARBA00022630"/>
    </source>
</evidence>
<evidence type="ECO:0000313" key="5">
    <source>
        <dbReference type="EMBL" id="TRW46678.1"/>
    </source>
</evidence>
<proteinExistence type="predicted"/>
<dbReference type="InterPro" id="IPR005107">
    <property type="entry name" value="CO_DH_flav_C"/>
</dbReference>
<dbReference type="SMART" id="SM01092">
    <property type="entry name" value="CO_deh_flav_C"/>
    <property type="match status" value="1"/>
</dbReference>
<dbReference type="Proteomes" id="UP000318693">
    <property type="component" value="Unassembled WGS sequence"/>
</dbReference>
<dbReference type="InterPro" id="IPR036318">
    <property type="entry name" value="FAD-bd_PCMH-like_sf"/>
</dbReference>
<dbReference type="InterPro" id="IPR002346">
    <property type="entry name" value="Mopterin_DH_FAD-bd"/>
</dbReference>
<keyword evidence="1" id="KW-0285">Flavoprotein</keyword>
<dbReference type="PANTHER" id="PTHR42659:SF2">
    <property type="entry name" value="XANTHINE DEHYDROGENASE SUBUNIT C-RELATED"/>
    <property type="match status" value="1"/>
</dbReference>
<comment type="caution">
    <text evidence="5">The sequence shown here is derived from an EMBL/GenBank/DDBJ whole genome shotgun (WGS) entry which is preliminary data.</text>
</comment>
<accession>A0A552WV04</accession>
<dbReference type="PROSITE" id="PS51387">
    <property type="entry name" value="FAD_PCMH"/>
    <property type="match status" value="1"/>
</dbReference>
<dbReference type="Gene3D" id="3.30.390.50">
    <property type="entry name" value="CO dehydrogenase flavoprotein, C-terminal domain"/>
    <property type="match status" value="1"/>
</dbReference>
<dbReference type="InterPro" id="IPR051312">
    <property type="entry name" value="Diverse_Substr_Oxidored"/>
</dbReference>
<protein>
    <submittedName>
        <fullName evidence="5">Xanthine dehydrogenase family protein subunit M</fullName>
    </submittedName>
</protein>
<dbReference type="SUPFAM" id="SSF55447">
    <property type="entry name" value="CO dehydrogenase flavoprotein C-terminal domain-like"/>
    <property type="match status" value="1"/>
</dbReference>
<evidence type="ECO:0000259" key="4">
    <source>
        <dbReference type="PROSITE" id="PS51387"/>
    </source>
</evidence>
<gene>
    <name evidence="5" type="ORF">FJ693_04070</name>
</gene>
<dbReference type="InterPro" id="IPR036683">
    <property type="entry name" value="CO_DH_flav_C_dom_sf"/>
</dbReference>
<dbReference type="EMBL" id="VJXR01000007">
    <property type="protein sequence ID" value="TRW46678.1"/>
    <property type="molecule type" value="Genomic_DNA"/>
</dbReference>
<feature type="domain" description="FAD-binding PCMH-type" evidence="4">
    <location>
        <begin position="1"/>
        <end position="175"/>
    </location>
</feature>
<evidence type="ECO:0000256" key="3">
    <source>
        <dbReference type="ARBA" id="ARBA00023002"/>
    </source>
</evidence>
<dbReference type="InterPro" id="IPR016167">
    <property type="entry name" value="FAD-bd_PCMH_sub1"/>
</dbReference>
<dbReference type="GO" id="GO:0071949">
    <property type="term" value="F:FAD binding"/>
    <property type="evidence" value="ECO:0007669"/>
    <property type="project" value="InterPro"/>
</dbReference>
<evidence type="ECO:0000313" key="6">
    <source>
        <dbReference type="Proteomes" id="UP000318693"/>
    </source>
</evidence>
<dbReference type="Gene3D" id="3.30.43.10">
    <property type="entry name" value="Uridine Diphospho-n-acetylenolpyruvylglucosamine Reductase, domain 2"/>
    <property type="match status" value="1"/>
</dbReference>
<reference evidence="5 6" key="1">
    <citation type="submission" date="2019-07" db="EMBL/GenBank/DDBJ databases">
        <title>Georgenia wutianyii sp. nov. and Georgenia *** sp. nov. isolated from plateau pika (Ochotona curzoniae) in the Qinghai-Tibet plateau of China.</title>
        <authorList>
            <person name="Tian Z."/>
        </authorList>
    </citation>
    <scope>NUCLEOTIDE SEQUENCE [LARGE SCALE GENOMIC DNA]</scope>
    <source>
        <strain evidence="5 6">Z446</strain>
    </source>
</reference>
<dbReference type="InterPro" id="IPR016166">
    <property type="entry name" value="FAD-bd_PCMH"/>
</dbReference>
<dbReference type="Gene3D" id="3.30.465.10">
    <property type="match status" value="1"/>
</dbReference>
<dbReference type="Pfam" id="PF03450">
    <property type="entry name" value="CO_deh_flav_C"/>
    <property type="match status" value="1"/>
</dbReference>
<name>A0A552WV04_9MICO</name>
<dbReference type="RefSeq" id="WP_143417259.1">
    <property type="nucleotide sequence ID" value="NZ_VJXR01000007.1"/>
</dbReference>